<organism evidence="1 2">
    <name type="scientific">Pseudocercospora eumusae</name>
    <dbReference type="NCBI Taxonomy" id="321146"/>
    <lineage>
        <taxon>Eukaryota</taxon>
        <taxon>Fungi</taxon>
        <taxon>Dikarya</taxon>
        <taxon>Ascomycota</taxon>
        <taxon>Pezizomycotina</taxon>
        <taxon>Dothideomycetes</taxon>
        <taxon>Dothideomycetidae</taxon>
        <taxon>Mycosphaerellales</taxon>
        <taxon>Mycosphaerellaceae</taxon>
        <taxon>Pseudocercospora</taxon>
    </lineage>
</organism>
<gene>
    <name evidence="1" type="ORF">AC578_4247</name>
</gene>
<comment type="caution">
    <text evidence="1">The sequence shown here is derived from an EMBL/GenBank/DDBJ whole genome shotgun (WGS) entry which is preliminary data.</text>
</comment>
<keyword evidence="2" id="KW-1185">Reference proteome</keyword>
<dbReference type="Proteomes" id="UP000070133">
    <property type="component" value="Unassembled WGS sequence"/>
</dbReference>
<evidence type="ECO:0000313" key="1">
    <source>
        <dbReference type="EMBL" id="KXS99523.1"/>
    </source>
</evidence>
<dbReference type="AlphaFoldDB" id="A0A139HAQ6"/>
<name>A0A139HAQ6_9PEZI</name>
<dbReference type="OrthoDB" id="3644353at2759"/>
<reference evidence="1 2" key="1">
    <citation type="submission" date="2015-07" db="EMBL/GenBank/DDBJ databases">
        <title>Comparative genomics of the Sigatoka disease complex on banana suggests a link between parallel evolutionary changes in Pseudocercospora fijiensis and Pseudocercospora eumusae and increased virulence on the banana host.</title>
        <authorList>
            <person name="Chang T.-C."/>
            <person name="Salvucci A."/>
            <person name="Crous P.W."/>
            <person name="Stergiopoulos I."/>
        </authorList>
    </citation>
    <scope>NUCLEOTIDE SEQUENCE [LARGE SCALE GENOMIC DNA]</scope>
    <source>
        <strain evidence="1 2">CBS 114824</strain>
    </source>
</reference>
<accession>A0A139HAQ6</accession>
<sequence>MASLTSAAEFARRSQVDLANGLLGLTLNGNQATQNTDATANPQSTQDFALPSVVIAFRALATNAEHHELYLEFPALDLLPNDMNSYLEDPANIQYREQPASKAFDMNDPDALVYATYLETFGDISSAKIPEFHVYGQSASALVDSIERLASAPGISKLKVVAGRKNGHIVYLARLSTNWITAAHEYSELRDFVLGGSSWISILEQRDGESWADLLLDLLRRSSDRAYFHVRRQLRAYNASLAIAEDARLAMRWNTATLSSPNQLLVDSLQWLGGRSHESSAVFPCGHKSHANAFYLLHHATELEAAELTCTTCGHYALTDLQYHRVMMWWDRCERAKFFLDAECWAGLETTMLDPQNRFQVTYDELTTSVDEVLSTLETPESIDPFGLCPTTYRETATVQMHFYEILRDDSGSFSVSLEDGPAAFFSSAINSLRRSHRLQPQDDLDTALPVGYIHFLRRWIHRVFVLLATRAQKKDNELVESLMEMMLSGKDEDQKGSRKRGRK</sequence>
<proteinExistence type="predicted"/>
<protein>
    <submittedName>
        <fullName evidence="1">Uncharacterized protein</fullName>
    </submittedName>
</protein>
<evidence type="ECO:0000313" key="2">
    <source>
        <dbReference type="Proteomes" id="UP000070133"/>
    </source>
</evidence>
<dbReference type="EMBL" id="LFZN01000090">
    <property type="protein sequence ID" value="KXS99523.1"/>
    <property type="molecule type" value="Genomic_DNA"/>
</dbReference>